<proteinExistence type="predicted"/>
<sequence length="73" mass="8277">MKLDLRCIENILLRQDAPAVTASSFSQGDNENTSQLNIRGHRFIIVKKRKPFPTFFSRGGAALYLMVLSPLPW</sequence>
<dbReference type="EMBL" id="FR719187">
    <property type="protein sequence ID" value="CBX79647.1"/>
    <property type="molecule type" value="Genomic_DNA"/>
</dbReference>
<organism evidence="1">
    <name type="scientific">Erwinia amylovora ATCC BAA-2158</name>
    <dbReference type="NCBI Taxonomy" id="889211"/>
    <lineage>
        <taxon>Bacteria</taxon>
        <taxon>Pseudomonadati</taxon>
        <taxon>Pseudomonadota</taxon>
        <taxon>Gammaproteobacteria</taxon>
        <taxon>Enterobacterales</taxon>
        <taxon>Erwiniaceae</taxon>
        <taxon>Erwinia</taxon>
    </lineage>
</organism>
<protein>
    <submittedName>
        <fullName evidence="1">Uncharacterized protein</fullName>
    </submittedName>
</protein>
<dbReference type="AlphaFoldDB" id="E5B2E5"/>
<gene>
    <name evidence="1" type="ORF">EAIL5_0827</name>
</gene>
<name>E5B2E5_ERWAM</name>
<evidence type="ECO:0000313" key="1">
    <source>
        <dbReference type="EMBL" id="CBX79647.1"/>
    </source>
</evidence>
<reference evidence="1" key="1">
    <citation type="journal article" date="2011" name="J. Bacteriol.">
        <title>Genome Sequence of an Erwinia amylovora Strain with Pathogenicity Restricted to Rubus Plants.</title>
        <authorList>
            <person name="Powney R."/>
            <person name="Smits T.H."/>
            <person name="Sawbridge T."/>
            <person name="Frey B."/>
            <person name="Blom J."/>
            <person name="Frey J.E."/>
            <person name="Plummer K.M."/>
            <person name="Beer S.V."/>
            <person name="Luck J."/>
            <person name="Duffy B."/>
            <person name="Rodoni B."/>
        </authorList>
    </citation>
    <scope>NUCLEOTIDE SEQUENCE</scope>
    <source>
        <strain evidence="1">ATCC BAA-2158</strain>
    </source>
</reference>
<accession>E5B2E5</accession>